<sequence length="223" mass="26603">MYDGDYIERLLLFEKPLTSRFRKKYVEFLALEILQYCYGDFYKKFNVYDSPDLCDKERVVGIEVTEAVTIEEAQIKSEFVKYRLENDNSKKERRRQIIENNGGRVEKFGLSYPVKNSKSEIVTFQNAIRKKMEKLSLYRCRGFKTLGLFIFYDEPPIPIKIELLKECFDQVLNEYNDKYDFLYFGYSCGLVYYDIVNSDIQVKIIDRSDYDKLMYAARVKTDI</sequence>
<comment type="caution">
    <text evidence="1">The sequence shown here is derived from an EMBL/GenBank/DDBJ whole genome shotgun (WGS) entry which is preliminary data.</text>
</comment>
<dbReference type="EMBL" id="QSIQ01000022">
    <property type="protein sequence ID" value="RHD01004.1"/>
    <property type="molecule type" value="Genomic_DNA"/>
</dbReference>
<gene>
    <name evidence="1" type="ORF">DW813_12705</name>
</gene>
<evidence type="ECO:0000313" key="1">
    <source>
        <dbReference type="EMBL" id="RHD01004.1"/>
    </source>
</evidence>
<dbReference type="Proteomes" id="UP000266391">
    <property type="component" value="Unassembled WGS sequence"/>
</dbReference>
<reference evidence="1 2" key="1">
    <citation type="submission" date="2018-08" db="EMBL/GenBank/DDBJ databases">
        <title>A genome reference for cultivated species of the human gut microbiota.</title>
        <authorList>
            <person name="Zou Y."/>
            <person name="Xue W."/>
            <person name="Luo G."/>
        </authorList>
    </citation>
    <scope>NUCLEOTIDE SEQUENCE [LARGE SCALE GENOMIC DNA]</scope>
    <source>
        <strain evidence="1 2">AM32-8LB</strain>
    </source>
</reference>
<dbReference type="RefSeq" id="WP_118093370.1">
    <property type="nucleotide sequence ID" value="NZ_DBFJSD010000068.1"/>
</dbReference>
<evidence type="ECO:0000313" key="2">
    <source>
        <dbReference type="Proteomes" id="UP000266391"/>
    </source>
</evidence>
<proteinExistence type="predicted"/>
<protein>
    <submittedName>
        <fullName evidence="1">Uncharacterized protein</fullName>
    </submittedName>
</protein>
<accession>A0A396ADG0</accession>
<name>A0A396ADG0_9FIRM</name>
<organism evidence="1 2">
    <name type="scientific">Roseburia inulinivorans</name>
    <dbReference type="NCBI Taxonomy" id="360807"/>
    <lineage>
        <taxon>Bacteria</taxon>
        <taxon>Bacillati</taxon>
        <taxon>Bacillota</taxon>
        <taxon>Clostridia</taxon>
        <taxon>Lachnospirales</taxon>
        <taxon>Lachnospiraceae</taxon>
        <taxon>Roseburia</taxon>
    </lineage>
</organism>
<dbReference type="AlphaFoldDB" id="A0A396ADG0"/>